<evidence type="ECO:0000256" key="1">
    <source>
        <dbReference type="SAM" id="MobiDB-lite"/>
    </source>
</evidence>
<sequence>MAPPLSVQKPWGNKDKPTVATHPGKTPRESPMDQAKRRRPTPGLGTVLFSRDDTLGNPLGTRQGHRNLYAQGSFYSGRGSSAGLLPAIFQNTPTAEITRNKIPK</sequence>
<feature type="region of interest" description="Disordered" evidence="1">
    <location>
        <begin position="1"/>
        <end position="65"/>
    </location>
</feature>
<feature type="compositionally biased region" description="Basic and acidic residues" evidence="1">
    <location>
        <begin position="26"/>
        <end position="35"/>
    </location>
</feature>
<organism evidence="2 3">
    <name type="scientific">Paenarthrobacter histidinolovorans</name>
    <dbReference type="NCBI Taxonomy" id="43664"/>
    <lineage>
        <taxon>Bacteria</taxon>
        <taxon>Bacillati</taxon>
        <taxon>Actinomycetota</taxon>
        <taxon>Actinomycetes</taxon>
        <taxon>Micrococcales</taxon>
        <taxon>Micrococcaceae</taxon>
        <taxon>Paenarthrobacter</taxon>
    </lineage>
</organism>
<gene>
    <name evidence="2" type="ORF">ABIA52_000084</name>
</gene>
<accession>A0ABW8N2H8</accession>
<proteinExistence type="predicted"/>
<dbReference type="EMBL" id="JBIYEW010000002">
    <property type="protein sequence ID" value="MFK4637195.1"/>
    <property type="molecule type" value="Genomic_DNA"/>
</dbReference>
<name>A0ABW8N2H8_9MICC</name>
<reference evidence="2 3" key="1">
    <citation type="submission" date="2024-10" db="EMBL/GenBank/DDBJ databases">
        <title>Novel secondary metabolite-producing bacteria for plant disease control.</title>
        <authorList>
            <person name="Chevrette M."/>
        </authorList>
    </citation>
    <scope>NUCLEOTIDE SEQUENCE [LARGE SCALE GENOMIC DNA]</scope>
    <source>
        <strain evidence="2 3">J30 TE3557</strain>
    </source>
</reference>
<comment type="caution">
    <text evidence="2">The sequence shown here is derived from an EMBL/GenBank/DDBJ whole genome shotgun (WGS) entry which is preliminary data.</text>
</comment>
<keyword evidence="3" id="KW-1185">Reference proteome</keyword>
<dbReference type="Proteomes" id="UP001620520">
    <property type="component" value="Unassembled WGS sequence"/>
</dbReference>
<evidence type="ECO:0000313" key="2">
    <source>
        <dbReference type="EMBL" id="MFK4637195.1"/>
    </source>
</evidence>
<protein>
    <submittedName>
        <fullName evidence="2">Uncharacterized protein</fullName>
    </submittedName>
</protein>
<evidence type="ECO:0000313" key="3">
    <source>
        <dbReference type="Proteomes" id="UP001620520"/>
    </source>
</evidence>